<dbReference type="EMBL" id="KZ819683">
    <property type="protein sequence ID" value="PWN54484.1"/>
    <property type="molecule type" value="Genomic_DNA"/>
</dbReference>
<gene>
    <name evidence="1" type="ORF">IE53DRAFT_645</name>
</gene>
<name>A0ACD0P8U7_9BASI</name>
<dbReference type="Proteomes" id="UP000245626">
    <property type="component" value="Unassembled WGS sequence"/>
</dbReference>
<organism evidence="1 2">
    <name type="scientific">Violaceomyces palustris</name>
    <dbReference type="NCBI Taxonomy" id="1673888"/>
    <lineage>
        <taxon>Eukaryota</taxon>
        <taxon>Fungi</taxon>
        <taxon>Dikarya</taxon>
        <taxon>Basidiomycota</taxon>
        <taxon>Ustilaginomycotina</taxon>
        <taxon>Ustilaginomycetes</taxon>
        <taxon>Violaceomycetales</taxon>
        <taxon>Violaceomycetaceae</taxon>
        <taxon>Violaceomyces</taxon>
    </lineage>
</organism>
<accession>A0ACD0P8U7</accession>
<reference evidence="1 2" key="1">
    <citation type="journal article" date="2018" name="Mol. Biol. Evol.">
        <title>Broad Genomic Sampling Reveals a Smut Pathogenic Ancestry of the Fungal Clade Ustilaginomycotina.</title>
        <authorList>
            <person name="Kijpornyongpan T."/>
            <person name="Mondo S.J."/>
            <person name="Barry K."/>
            <person name="Sandor L."/>
            <person name="Lee J."/>
            <person name="Lipzen A."/>
            <person name="Pangilinan J."/>
            <person name="LaButti K."/>
            <person name="Hainaut M."/>
            <person name="Henrissat B."/>
            <person name="Grigoriev I.V."/>
            <person name="Spatafora J.W."/>
            <person name="Aime M.C."/>
        </authorList>
    </citation>
    <scope>NUCLEOTIDE SEQUENCE [LARGE SCALE GENOMIC DNA]</scope>
    <source>
        <strain evidence="1 2">SA 807</strain>
    </source>
</reference>
<protein>
    <submittedName>
        <fullName evidence="1">Uncharacterized protein</fullName>
    </submittedName>
</protein>
<keyword evidence="2" id="KW-1185">Reference proteome</keyword>
<sequence length="741" mass="80845">MSTDTMASRSPAHPRLKPRLSPKAVARIESLMLPAAKAYVLGYAMDVLPAILKALLRFLALEAKRIRVERARGREEIKANPENREEKLKGFLSHLGPSILGVPSLLRAVMLALTSALGPSGMALSCFLAMAGWRISESLFWWPVVKYWTLRTSHGRTDKAGDQLLKRARVAATLISVSISSAVSLMALQHSWISASQASSNKRIKGGQLKPVPAVEHLTIDTDSSSWIPKALRSPLFNFDRLRGPRKTSRPTPLAPGGHFLARLTSLTVPTSPSVGRSPGAVSPNHTYPHSPTETRAPSISTSDPPDSLTSGTTFRINALGRPSPTIDLTLFALVRGLDTFVRALPQLLKSESLKETAKGKGKVAGKKGVAAQVAGALIDQTEGLVFVVCCAQIMWSWFYHPERLPPSYVKWITNLAAMDERLLIALRSMRYGQPLRWQYGSQDVTPAGIDLCCSLSEQLGHPYEWGDPTRLPRTANEARSMLQAAKLENAKARTMGQEVISDPLRGGEPGFVLAGAAGPRGRGEMGGLPCEIVHCGVGGASCYKNAALRWLRGWRMSMAIYVPVHLLPRLIFNPKGFLEKPIENALKVLVGSARSAAFLATFIVGNWFPICLARTAILPRLLPNVDFRFWDSGLGPRLGSIACGFSVFIEEKRKRAEMALYVAPRALFALAESLMPGWLSEGRRGALWAERFIFGLSVGIVVTAGRYRPDLLRGITSTMGWVVKPPSANYGPHVSRRQGR</sequence>
<proteinExistence type="predicted"/>
<evidence type="ECO:0000313" key="1">
    <source>
        <dbReference type="EMBL" id="PWN54484.1"/>
    </source>
</evidence>
<evidence type="ECO:0000313" key="2">
    <source>
        <dbReference type="Proteomes" id="UP000245626"/>
    </source>
</evidence>